<comment type="caution">
    <text evidence="1">The sequence shown here is derived from an EMBL/GenBank/DDBJ whole genome shotgun (WGS) entry which is preliminary data.</text>
</comment>
<gene>
    <name evidence="1" type="ORF">HPB52_016809</name>
</gene>
<accession>A0A9D4PNU9</accession>
<dbReference type="EMBL" id="JABSTV010001252">
    <property type="protein sequence ID" value="KAH7947914.1"/>
    <property type="molecule type" value="Genomic_DNA"/>
</dbReference>
<reference evidence="1" key="2">
    <citation type="submission" date="2021-09" db="EMBL/GenBank/DDBJ databases">
        <authorList>
            <person name="Jia N."/>
            <person name="Wang J."/>
            <person name="Shi W."/>
            <person name="Du L."/>
            <person name="Sun Y."/>
            <person name="Zhan W."/>
            <person name="Jiang J."/>
            <person name="Wang Q."/>
            <person name="Zhang B."/>
            <person name="Ji P."/>
            <person name="Sakyi L.B."/>
            <person name="Cui X."/>
            <person name="Yuan T."/>
            <person name="Jiang B."/>
            <person name="Yang W."/>
            <person name="Lam T.T.-Y."/>
            <person name="Chang Q."/>
            <person name="Ding S."/>
            <person name="Wang X."/>
            <person name="Zhu J."/>
            <person name="Ruan X."/>
            <person name="Zhao L."/>
            <person name="Wei J."/>
            <person name="Que T."/>
            <person name="Du C."/>
            <person name="Cheng J."/>
            <person name="Dai P."/>
            <person name="Han X."/>
            <person name="Huang E."/>
            <person name="Gao Y."/>
            <person name="Liu J."/>
            <person name="Shao H."/>
            <person name="Ye R."/>
            <person name="Li L."/>
            <person name="Wei W."/>
            <person name="Wang X."/>
            <person name="Wang C."/>
            <person name="Huo Q."/>
            <person name="Li W."/>
            <person name="Guo W."/>
            <person name="Chen H."/>
            <person name="Chen S."/>
            <person name="Zhou L."/>
            <person name="Zhou L."/>
            <person name="Ni X."/>
            <person name="Tian J."/>
            <person name="Zhou Y."/>
            <person name="Sheng Y."/>
            <person name="Liu T."/>
            <person name="Pan Y."/>
            <person name="Xia L."/>
            <person name="Li J."/>
            <person name="Zhao F."/>
            <person name="Cao W."/>
        </authorList>
    </citation>
    <scope>NUCLEOTIDE SEQUENCE</scope>
    <source>
        <strain evidence="1">Rsan-2018</strain>
        <tissue evidence="1">Larvae</tissue>
    </source>
</reference>
<sequence>MDAHCRNATVVPTYADVAALPAATTVSVPTPGDHASVASNTTPLRVLLDPSVTTVAIEDTSPGFAEGDNRTSNAATLPRNAQASVQLRATNGRPTDLLFAVHPLLLTMLTCL</sequence>
<evidence type="ECO:0000313" key="2">
    <source>
        <dbReference type="Proteomes" id="UP000821837"/>
    </source>
</evidence>
<dbReference type="AlphaFoldDB" id="A0A9D4PNU9"/>
<reference evidence="1" key="1">
    <citation type="journal article" date="2020" name="Cell">
        <title>Large-Scale Comparative Analyses of Tick Genomes Elucidate Their Genetic Diversity and Vector Capacities.</title>
        <authorList>
            <consortium name="Tick Genome and Microbiome Consortium (TIGMIC)"/>
            <person name="Jia N."/>
            <person name="Wang J."/>
            <person name="Shi W."/>
            <person name="Du L."/>
            <person name="Sun Y."/>
            <person name="Zhan W."/>
            <person name="Jiang J.F."/>
            <person name="Wang Q."/>
            <person name="Zhang B."/>
            <person name="Ji P."/>
            <person name="Bell-Sakyi L."/>
            <person name="Cui X.M."/>
            <person name="Yuan T.T."/>
            <person name="Jiang B.G."/>
            <person name="Yang W.F."/>
            <person name="Lam T.T."/>
            <person name="Chang Q.C."/>
            <person name="Ding S.J."/>
            <person name="Wang X.J."/>
            <person name="Zhu J.G."/>
            <person name="Ruan X.D."/>
            <person name="Zhao L."/>
            <person name="Wei J.T."/>
            <person name="Ye R.Z."/>
            <person name="Que T.C."/>
            <person name="Du C.H."/>
            <person name="Zhou Y.H."/>
            <person name="Cheng J.X."/>
            <person name="Dai P.F."/>
            <person name="Guo W.B."/>
            <person name="Han X.H."/>
            <person name="Huang E.J."/>
            <person name="Li L.F."/>
            <person name="Wei W."/>
            <person name="Gao Y.C."/>
            <person name="Liu J.Z."/>
            <person name="Shao H.Z."/>
            <person name="Wang X."/>
            <person name="Wang C.C."/>
            <person name="Yang T.C."/>
            <person name="Huo Q.B."/>
            <person name="Li W."/>
            <person name="Chen H.Y."/>
            <person name="Chen S.E."/>
            <person name="Zhou L.G."/>
            <person name="Ni X.B."/>
            <person name="Tian J.H."/>
            <person name="Sheng Y."/>
            <person name="Liu T."/>
            <person name="Pan Y.S."/>
            <person name="Xia L.Y."/>
            <person name="Li J."/>
            <person name="Zhao F."/>
            <person name="Cao W.C."/>
        </authorList>
    </citation>
    <scope>NUCLEOTIDE SEQUENCE</scope>
    <source>
        <strain evidence="1">Rsan-2018</strain>
    </source>
</reference>
<evidence type="ECO:0000313" key="1">
    <source>
        <dbReference type="EMBL" id="KAH7947914.1"/>
    </source>
</evidence>
<keyword evidence="2" id="KW-1185">Reference proteome</keyword>
<dbReference type="Proteomes" id="UP000821837">
    <property type="component" value="Chromosome 6"/>
</dbReference>
<proteinExistence type="predicted"/>
<organism evidence="1 2">
    <name type="scientific">Rhipicephalus sanguineus</name>
    <name type="common">Brown dog tick</name>
    <name type="synonym">Ixodes sanguineus</name>
    <dbReference type="NCBI Taxonomy" id="34632"/>
    <lineage>
        <taxon>Eukaryota</taxon>
        <taxon>Metazoa</taxon>
        <taxon>Ecdysozoa</taxon>
        <taxon>Arthropoda</taxon>
        <taxon>Chelicerata</taxon>
        <taxon>Arachnida</taxon>
        <taxon>Acari</taxon>
        <taxon>Parasitiformes</taxon>
        <taxon>Ixodida</taxon>
        <taxon>Ixodoidea</taxon>
        <taxon>Ixodidae</taxon>
        <taxon>Rhipicephalinae</taxon>
        <taxon>Rhipicephalus</taxon>
        <taxon>Rhipicephalus</taxon>
    </lineage>
</organism>
<name>A0A9D4PNU9_RHISA</name>
<protein>
    <submittedName>
        <fullName evidence="1">Uncharacterized protein</fullName>
    </submittedName>
</protein>